<accession>A0A2P6THP9</accession>
<dbReference type="GO" id="GO:0005737">
    <property type="term" value="C:cytoplasm"/>
    <property type="evidence" value="ECO:0007669"/>
    <property type="project" value="TreeGrafter"/>
</dbReference>
<proteinExistence type="predicted"/>
<dbReference type="STRING" id="3076.A0A2P6THP9"/>
<protein>
    <submittedName>
        <fullName evidence="2">Thiol reductase thioredoxin</fullName>
    </submittedName>
</protein>
<dbReference type="OrthoDB" id="2121326at2759"/>
<gene>
    <name evidence="2" type="ORF">C2E21_7478</name>
</gene>
<dbReference type="SUPFAM" id="SSF52833">
    <property type="entry name" value="Thioredoxin-like"/>
    <property type="match status" value="1"/>
</dbReference>
<dbReference type="Pfam" id="PF00085">
    <property type="entry name" value="Thioredoxin"/>
    <property type="match status" value="1"/>
</dbReference>
<sequence>MRAIAPAWKDRVRFEKIDTEEHPAVADAYQVHKLPTLILFRGGQPVDRYEGLLSGQDLDMRLRANMMK</sequence>
<dbReference type="InterPro" id="IPR036249">
    <property type="entry name" value="Thioredoxin-like_sf"/>
</dbReference>
<dbReference type="Proteomes" id="UP000239899">
    <property type="component" value="Unassembled WGS sequence"/>
</dbReference>
<dbReference type="PANTHER" id="PTHR45663">
    <property type="entry name" value="GEO12009P1"/>
    <property type="match status" value="1"/>
</dbReference>
<organism evidence="2 3">
    <name type="scientific">Chlorella sorokiniana</name>
    <name type="common">Freshwater green alga</name>
    <dbReference type="NCBI Taxonomy" id="3076"/>
    <lineage>
        <taxon>Eukaryota</taxon>
        <taxon>Viridiplantae</taxon>
        <taxon>Chlorophyta</taxon>
        <taxon>core chlorophytes</taxon>
        <taxon>Trebouxiophyceae</taxon>
        <taxon>Chlorellales</taxon>
        <taxon>Chlorellaceae</taxon>
        <taxon>Chlorella clade</taxon>
        <taxon>Chlorella</taxon>
    </lineage>
</organism>
<comment type="caution">
    <text evidence="2">The sequence shown here is derived from an EMBL/GenBank/DDBJ whole genome shotgun (WGS) entry which is preliminary data.</text>
</comment>
<evidence type="ECO:0000313" key="2">
    <source>
        <dbReference type="EMBL" id="PRW33807.1"/>
    </source>
</evidence>
<feature type="domain" description="Thioredoxin" evidence="1">
    <location>
        <begin position="3"/>
        <end position="60"/>
    </location>
</feature>
<dbReference type="InterPro" id="IPR013766">
    <property type="entry name" value="Thioredoxin_domain"/>
</dbReference>
<evidence type="ECO:0000259" key="1">
    <source>
        <dbReference type="Pfam" id="PF00085"/>
    </source>
</evidence>
<reference evidence="2 3" key="1">
    <citation type="journal article" date="2018" name="Plant J.">
        <title>Genome sequences of Chlorella sorokiniana UTEX 1602 and Micractinium conductrix SAG 241.80: implications to maltose excretion by a green alga.</title>
        <authorList>
            <person name="Arriola M.B."/>
            <person name="Velmurugan N."/>
            <person name="Zhang Y."/>
            <person name="Plunkett M.H."/>
            <person name="Hondzo H."/>
            <person name="Barney B.M."/>
        </authorList>
    </citation>
    <scope>NUCLEOTIDE SEQUENCE [LARGE SCALE GENOMIC DNA]</scope>
    <source>
        <strain evidence="3">UTEX 1602</strain>
    </source>
</reference>
<dbReference type="EMBL" id="LHPG02000015">
    <property type="protein sequence ID" value="PRW33807.1"/>
    <property type="molecule type" value="Genomic_DNA"/>
</dbReference>
<dbReference type="Gene3D" id="3.40.30.10">
    <property type="entry name" value="Glutaredoxin"/>
    <property type="match status" value="1"/>
</dbReference>
<dbReference type="GO" id="GO:0015035">
    <property type="term" value="F:protein-disulfide reductase activity"/>
    <property type="evidence" value="ECO:0007669"/>
    <property type="project" value="TreeGrafter"/>
</dbReference>
<evidence type="ECO:0000313" key="3">
    <source>
        <dbReference type="Proteomes" id="UP000239899"/>
    </source>
</evidence>
<dbReference type="CDD" id="cd02947">
    <property type="entry name" value="TRX_family"/>
    <property type="match status" value="1"/>
</dbReference>
<keyword evidence="3" id="KW-1185">Reference proteome</keyword>
<dbReference type="AlphaFoldDB" id="A0A2P6THP9"/>
<dbReference type="PANTHER" id="PTHR45663:SF11">
    <property type="entry name" value="GEO12009P1"/>
    <property type="match status" value="1"/>
</dbReference>
<name>A0A2P6THP9_CHLSO</name>